<reference evidence="5 6" key="1">
    <citation type="journal article" date="2018" name="Nat. Ecol. Evol.">
        <title>Pezizomycetes genomes reveal the molecular basis of ectomycorrhizal truffle lifestyle.</title>
        <authorList>
            <person name="Murat C."/>
            <person name="Payen T."/>
            <person name="Noel B."/>
            <person name="Kuo A."/>
            <person name="Morin E."/>
            <person name="Chen J."/>
            <person name="Kohler A."/>
            <person name="Krizsan K."/>
            <person name="Balestrini R."/>
            <person name="Da Silva C."/>
            <person name="Montanini B."/>
            <person name="Hainaut M."/>
            <person name="Levati E."/>
            <person name="Barry K.W."/>
            <person name="Belfiori B."/>
            <person name="Cichocki N."/>
            <person name="Clum A."/>
            <person name="Dockter R.B."/>
            <person name="Fauchery L."/>
            <person name="Guy J."/>
            <person name="Iotti M."/>
            <person name="Le Tacon F."/>
            <person name="Lindquist E.A."/>
            <person name="Lipzen A."/>
            <person name="Malagnac F."/>
            <person name="Mello A."/>
            <person name="Molinier V."/>
            <person name="Miyauchi S."/>
            <person name="Poulain J."/>
            <person name="Riccioni C."/>
            <person name="Rubini A."/>
            <person name="Sitrit Y."/>
            <person name="Splivallo R."/>
            <person name="Traeger S."/>
            <person name="Wang M."/>
            <person name="Zifcakova L."/>
            <person name="Wipf D."/>
            <person name="Zambonelli A."/>
            <person name="Paolocci F."/>
            <person name="Nowrousian M."/>
            <person name="Ottonello S."/>
            <person name="Baldrian P."/>
            <person name="Spatafora J.W."/>
            <person name="Henrissat B."/>
            <person name="Nagy L.G."/>
            <person name="Aury J.M."/>
            <person name="Wincker P."/>
            <person name="Grigoriev I.V."/>
            <person name="Bonfante P."/>
            <person name="Martin F.M."/>
        </authorList>
    </citation>
    <scope>NUCLEOTIDE SEQUENCE [LARGE SCALE GENOMIC DNA]</scope>
    <source>
        <strain evidence="5 6">RN42</strain>
    </source>
</reference>
<evidence type="ECO:0000313" key="6">
    <source>
        <dbReference type="Proteomes" id="UP000275078"/>
    </source>
</evidence>
<feature type="region of interest" description="Disordered" evidence="3">
    <location>
        <begin position="376"/>
        <end position="417"/>
    </location>
</feature>
<gene>
    <name evidence="5" type="ORF">BJ508DRAFT_323179</name>
</gene>
<keyword evidence="4" id="KW-0812">Transmembrane</keyword>
<dbReference type="SUPFAM" id="SSF50965">
    <property type="entry name" value="Galactose oxidase, central domain"/>
    <property type="match status" value="1"/>
</dbReference>
<proteinExistence type="predicted"/>
<dbReference type="InterPro" id="IPR011043">
    <property type="entry name" value="Gal_Oxase/kelch_b-propeller"/>
</dbReference>
<feature type="compositionally biased region" description="Polar residues" evidence="3">
    <location>
        <begin position="376"/>
        <end position="398"/>
    </location>
</feature>
<evidence type="ECO:0000256" key="3">
    <source>
        <dbReference type="SAM" id="MobiDB-lite"/>
    </source>
</evidence>
<keyword evidence="1" id="KW-0880">Kelch repeat</keyword>
<organism evidence="5 6">
    <name type="scientific">Ascobolus immersus RN42</name>
    <dbReference type="NCBI Taxonomy" id="1160509"/>
    <lineage>
        <taxon>Eukaryota</taxon>
        <taxon>Fungi</taxon>
        <taxon>Dikarya</taxon>
        <taxon>Ascomycota</taxon>
        <taxon>Pezizomycotina</taxon>
        <taxon>Pezizomycetes</taxon>
        <taxon>Pezizales</taxon>
        <taxon>Ascobolaceae</taxon>
        <taxon>Ascobolus</taxon>
    </lineage>
</organism>
<dbReference type="PANTHER" id="PTHR46093">
    <property type="entry name" value="ACYL-COA-BINDING DOMAIN-CONTAINING PROTEIN 5"/>
    <property type="match status" value="1"/>
</dbReference>
<dbReference type="AlphaFoldDB" id="A0A3N4IFQ4"/>
<evidence type="ECO:0000256" key="4">
    <source>
        <dbReference type="SAM" id="Phobius"/>
    </source>
</evidence>
<dbReference type="InterPro" id="IPR015915">
    <property type="entry name" value="Kelch-typ_b-propeller"/>
</dbReference>
<sequence>MRINQSLVHPRSEEPLASLCTWKDGAATTINSTLYLSSGQSTTFSPLLAHPLSESTANFTPIPKPASLDSPNLGNPALWTSSTHLFEFDGANITSLPSSLTFPILDLTTNKWTTLPLPDPYRRHLGGSTQNDRFGFYYKGGANPTTTPSLTTQLFPSDLLIFDFTTRTFTSRPGDPDATKEVTQNVLSYLPFGQNGTLLSFGGVGFNGLITLDKASLYDLASETWYTVPLAGERPSKRIGGCTVTVTAPAGNTTQIFLYGGMDPSAQPGGYDEVYVLSIPAFRWKKVWEGAGKARLAMACTRVGREMLVLGGGKEEQCEEREGERTVFDLTGLEWVENAMLDVDGVYEVNKAVPTQDEPVGGWQNQALRELFSVKTNEQTSPSENTNLISTDGSNPSTDGPEASTDHTQSPPPSNKPAIIGGVVGGVLALLLLLALFFFVRRRRQRRLVSSTTHELPGSAPQHRVREVYKPADSIGYSTTEMESPLPVYSRAELHEATISEMGLTERSVGVSPSGTVMSELPGCVPVTSTVRPVRSLGVVNYIGEEEATLVGSEAINEQPELSSQKTDSLSLFDDSEEESTEPLPPYTAESDRLIVASGLGSKAQCCDSYRNAEKLQQELPSCESKKGRRGRERAKFWRSWRFFAPDHYGRFKARMQRFLRPDSDREEEDTDACVISRARTFISDELMEDDLTADEYVDAMVAVGAVANAELFIALKTKATKLLWLKRVRPQVVQQGDEL</sequence>
<feature type="transmembrane region" description="Helical" evidence="4">
    <location>
        <begin position="418"/>
        <end position="440"/>
    </location>
</feature>
<dbReference type="STRING" id="1160509.A0A3N4IFQ4"/>
<keyword evidence="6" id="KW-1185">Reference proteome</keyword>
<evidence type="ECO:0000256" key="1">
    <source>
        <dbReference type="ARBA" id="ARBA00022441"/>
    </source>
</evidence>
<protein>
    <recommendedName>
        <fullName evidence="7">Galactose oxidase</fullName>
    </recommendedName>
</protein>
<dbReference type="OrthoDB" id="10251809at2759"/>
<accession>A0A3N4IFQ4</accession>
<keyword evidence="4" id="KW-0472">Membrane</keyword>
<dbReference type="Gene3D" id="2.120.10.80">
    <property type="entry name" value="Kelch-type beta propeller"/>
    <property type="match status" value="1"/>
</dbReference>
<dbReference type="EMBL" id="ML119656">
    <property type="protein sequence ID" value="RPA84992.1"/>
    <property type="molecule type" value="Genomic_DNA"/>
</dbReference>
<evidence type="ECO:0000313" key="5">
    <source>
        <dbReference type="EMBL" id="RPA84992.1"/>
    </source>
</evidence>
<evidence type="ECO:0000256" key="2">
    <source>
        <dbReference type="ARBA" id="ARBA00022737"/>
    </source>
</evidence>
<feature type="region of interest" description="Disordered" evidence="3">
    <location>
        <begin position="552"/>
        <end position="590"/>
    </location>
</feature>
<keyword evidence="4" id="KW-1133">Transmembrane helix</keyword>
<dbReference type="Gene3D" id="1.20.5.510">
    <property type="entry name" value="Single helix bin"/>
    <property type="match status" value="1"/>
</dbReference>
<dbReference type="Proteomes" id="UP000275078">
    <property type="component" value="Unassembled WGS sequence"/>
</dbReference>
<evidence type="ECO:0008006" key="7">
    <source>
        <dbReference type="Google" id="ProtNLM"/>
    </source>
</evidence>
<dbReference type="PANTHER" id="PTHR46093:SF18">
    <property type="entry name" value="FIBRONECTIN TYPE-III DOMAIN-CONTAINING PROTEIN"/>
    <property type="match status" value="1"/>
</dbReference>
<name>A0A3N4IFQ4_ASCIM</name>
<keyword evidence="2" id="KW-0677">Repeat</keyword>